<keyword evidence="2" id="KW-1185">Reference proteome</keyword>
<protein>
    <submittedName>
        <fullName evidence="1">Uncharacterized protein</fullName>
    </submittedName>
</protein>
<evidence type="ECO:0000313" key="2">
    <source>
        <dbReference type="Proteomes" id="UP000660339"/>
    </source>
</evidence>
<accession>A0A8J3LPK7</accession>
<reference evidence="1" key="1">
    <citation type="submission" date="2021-01" db="EMBL/GenBank/DDBJ databases">
        <title>Whole genome shotgun sequence of Catellatospora methionotrophica NBRC 14553.</title>
        <authorList>
            <person name="Komaki H."/>
            <person name="Tamura T."/>
        </authorList>
    </citation>
    <scope>NUCLEOTIDE SEQUENCE</scope>
    <source>
        <strain evidence="1">NBRC 14553</strain>
    </source>
</reference>
<organism evidence="1 2">
    <name type="scientific">Catellatospora methionotrophica</name>
    <dbReference type="NCBI Taxonomy" id="121620"/>
    <lineage>
        <taxon>Bacteria</taxon>
        <taxon>Bacillati</taxon>
        <taxon>Actinomycetota</taxon>
        <taxon>Actinomycetes</taxon>
        <taxon>Micromonosporales</taxon>
        <taxon>Micromonosporaceae</taxon>
        <taxon>Catellatospora</taxon>
    </lineage>
</organism>
<dbReference type="EMBL" id="BONJ01000028">
    <property type="protein sequence ID" value="GIG16560.1"/>
    <property type="molecule type" value="Genomic_DNA"/>
</dbReference>
<proteinExistence type="predicted"/>
<gene>
    <name evidence="1" type="ORF">Cme02nite_48920</name>
</gene>
<name>A0A8J3LPK7_9ACTN</name>
<comment type="caution">
    <text evidence="1">The sequence shown here is derived from an EMBL/GenBank/DDBJ whole genome shotgun (WGS) entry which is preliminary data.</text>
</comment>
<dbReference type="Proteomes" id="UP000660339">
    <property type="component" value="Unassembled WGS sequence"/>
</dbReference>
<sequence length="188" mass="19623">MMWSLAMAAVLLSATACDPEDAAEKPPAGAGAGKYMSAYTTVTYDLSGGVSLKGTTEAAAYVEGEVSLDSCTKYGKGGTKDGKGIFTLPYREKSKIEGKTIHLQANVSPYQGPGTYEGNKPLAGVMGSEPGLFIDQEGYSVGFEGATSTLTVNADGSGSWKFTGMLPNSHALKPINGTITWTCAERER</sequence>
<dbReference type="AlphaFoldDB" id="A0A8J3LPK7"/>
<evidence type="ECO:0000313" key="1">
    <source>
        <dbReference type="EMBL" id="GIG16560.1"/>
    </source>
</evidence>